<proteinExistence type="inferred from homology"/>
<dbReference type="RefSeq" id="WP_192029702.1">
    <property type="nucleotide sequence ID" value="NZ_JACYTR010000020.1"/>
</dbReference>
<sequence>MNWDIVKGNWKQFKGKVQTQWGKLTDDQLDVIDGKRVELLGKIQESYGISKDEAESQLAKFEKQNES</sequence>
<comment type="similarity">
    <text evidence="1">Belongs to the UPF0337 (CsbD) family.</text>
</comment>
<dbReference type="InterPro" id="IPR036629">
    <property type="entry name" value="YjbJ_sf"/>
</dbReference>
<comment type="caution">
    <text evidence="3">The sequence shown here is derived from an EMBL/GenBank/DDBJ whole genome shotgun (WGS) entry which is preliminary data.</text>
</comment>
<dbReference type="AlphaFoldDB" id="A0AAW3ZL87"/>
<reference evidence="3 4" key="1">
    <citation type="submission" date="2020-09" db="EMBL/GenBank/DDBJ databases">
        <title>Pseudoxanthomonas sp. CAU 1598 isolated from sand of Yaerae Beach.</title>
        <authorList>
            <person name="Kim W."/>
        </authorList>
    </citation>
    <scope>NUCLEOTIDE SEQUENCE [LARGE SCALE GENOMIC DNA]</scope>
    <source>
        <strain evidence="3 4">CAU 1598</strain>
    </source>
</reference>
<protein>
    <submittedName>
        <fullName evidence="3">CsbD family protein</fullName>
    </submittedName>
</protein>
<accession>A0AAW3ZL87</accession>
<dbReference type="InterPro" id="IPR026042">
    <property type="entry name" value="YjbJ"/>
</dbReference>
<keyword evidence="4" id="KW-1185">Reference proteome</keyword>
<organism evidence="3 4">
    <name type="scientific">Pseudomarimonas arenosa</name>
    <dbReference type="NCBI Taxonomy" id="2774145"/>
    <lineage>
        <taxon>Bacteria</taxon>
        <taxon>Pseudomonadati</taxon>
        <taxon>Pseudomonadota</taxon>
        <taxon>Gammaproteobacteria</taxon>
        <taxon>Lysobacterales</taxon>
        <taxon>Lysobacteraceae</taxon>
        <taxon>Pseudomarimonas</taxon>
    </lineage>
</organism>
<dbReference type="PANTHER" id="PTHR34977:SF1">
    <property type="entry name" value="UPF0337 PROTEIN YJBJ"/>
    <property type="match status" value="1"/>
</dbReference>
<dbReference type="Proteomes" id="UP000613768">
    <property type="component" value="Unassembled WGS sequence"/>
</dbReference>
<dbReference type="SUPFAM" id="SSF69047">
    <property type="entry name" value="Hypothetical protein YjbJ"/>
    <property type="match status" value="1"/>
</dbReference>
<evidence type="ECO:0000256" key="1">
    <source>
        <dbReference type="ARBA" id="ARBA00009129"/>
    </source>
</evidence>
<dbReference type="InterPro" id="IPR008462">
    <property type="entry name" value="CsbD"/>
</dbReference>
<gene>
    <name evidence="3" type="ORF">IFO71_11075</name>
</gene>
<dbReference type="InterPro" id="IPR050423">
    <property type="entry name" value="UPF0337_stress_rsp"/>
</dbReference>
<dbReference type="Gene3D" id="1.10.1470.10">
    <property type="entry name" value="YjbJ"/>
    <property type="match status" value="1"/>
</dbReference>
<feature type="domain" description="CsbD-like" evidence="2">
    <location>
        <begin position="4"/>
        <end position="55"/>
    </location>
</feature>
<evidence type="ECO:0000259" key="2">
    <source>
        <dbReference type="Pfam" id="PF05532"/>
    </source>
</evidence>
<name>A0AAW3ZL87_9GAMM</name>
<dbReference type="EMBL" id="JACYTR010000020">
    <property type="protein sequence ID" value="MBD8526279.1"/>
    <property type="molecule type" value="Genomic_DNA"/>
</dbReference>
<dbReference type="Pfam" id="PF05532">
    <property type="entry name" value="CsbD"/>
    <property type="match status" value="1"/>
</dbReference>
<dbReference type="PANTHER" id="PTHR34977">
    <property type="entry name" value="UPF0337 PROTEIN YJBJ"/>
    <property type="match status" value="1"/>
</dbReference>
<dbReference type="PIRSF" id="PIRSF039008">
    <property type="entry name" value="YjbJ"/>
    <property type="match status" value="1"/>
</dbReference>
<evidence type="ECO:0000313" key="4">
    <source>
        <dbReference type="Proteomes" id="UP000613768"/>
    </source>
</evidence>
<evidence type="ECO:0000313" key="3">
    <source>
        <dbReference type="EMBL" id="MBD8526279.1"/>
    </source>
</evidence>